<comment type="caution">
    <text evidence="3">The sequence shown here is derived from an EMBL/GenBank/DDBJ whole genome shotgun (WGS) entry which is preliminary data.</text>
</comment>
<dbReference type="InterPro" id="IPR000868">
    <property type="entry name" value="Isochorismatase-like_dom"/>
</dbReference>
<organism evidence="3 4">
    <name type="scientific">Modicisalibacter zincidurans</name>
    <dbReference type="NCBI Taxonomy" id="1178777"/>
    <lineage>
        <taxon>Bacteria</taxon>
        <taxon>Pseudomonadati</taxon>
        <taxon>Pseudomonadota</taxon>
        <taxon>Gammaproteobacteria</taxon>
        <taxon>Oceanospirillales</taxon>
        <taxon>Halomonadaceae</taxon>
        <taxon>Modicisalibacter</taxon>
    </lineage>
</organism>
<dbReference type="SUPFAM" id="SSF52499">
    <property type="entry name" value="Isochorismatase-like hydrolases"/>
    <property type="match status" value="1"/>
</dbReference>
<reference evidence="4" key="1">
    <citation type="journal article" date="2019" name="Int. J. Syst. Evol. Microbiol.">
        <title>The Global Catalogue of Microorganisms (GCM) 10K type strain sequencing project: providing services to taxonomists for standard genome sequencing and annotation.</title>
        <authorList>
            <consortium name="The Broad Institute Genomics Platform"/>
            <consortium name="The Broad Institute Genome Sequencing Center for Infectious Disease"/>
            <person name="Wu L."/>
            <person name="Ma J."/>
        </authorList>
    </citation>
    <scope>NUCLEOTIDE SEQUENCE [LARGE SCALE GENOMIC DNA]</scope>
    <source>
        <strain evidence="4">JCM 18472</strain>
    </source>
</reference>
<feature type="domain" description="Isochorismatase-like" evidence="2">
    <location>
        <begin position="6"/>
        <end position="170"/>
    </location>
</feature>
<dbReference type="Gene3D" id="3.40.50.850">
    <property type="entry name" value="Isochorismatase-like"/>
    <property type="match status" value="1"/>
</dbReference>
<dbReference type="CDD" id="cd00431">
    <property type="entry name" value="cysteine_hydrolases"/>
    <property type="match status" value="1"/>
</dbReference>
<evidence type="ECO:0000259" key="2">
    <source>
        <dbReference type="Pfam" id="PF00857"/>
    </source>
</evidence>
<accession>A0ABP9RI30</accession>
<protein>
    <recommendedName>
        <fullName evidence="2">Isochorismatase-like domain-containing protein</fullName>
    </recommendedName>
</protein>
<dbReference type="InterPro" id="IPR036380">
    <property type="entry name" value="Isochorismatase-like_sf"/>
</dbReference>
<dbReference type="Pfam" id="PF00857">
    <property type="entry name" value="Isochorismatase"/>
    <property type="match status" value="1"/>
</dbReference>
<dbReference type="Proteomes" id="UP001500074">
    <property type="component" value="Unassembled WGS sequence"/>
</dbReference>
<gene>
    <name evidence="3" type="ORF">GCM10023342_26060</name>
</gene>
<dbReference type="InterPro" id="IPR050272">
    <property type="entry name" value="Isochorismatase-like_hydrls"/>
</dbReference>
<evidence type="ECO:0000313" key="3">
    <source>
        <dbReference type="EMBL" id="GAA5177601.1"/>
    </source>
</evidence>
<keyword evidence="1" id="KW-0378">Hydrolase</keyword>
<dbReference type="RefSeq" id="WP_031384976.1">
    <property type="nucleotide sequence ID" value="NZ_BAABKI010000026.1"/>
</dbReference>
<dbReference type="PANTHER" id="PTHR43540:SF6">
    <property type="entry name" value="ISOCHORISMATASE-LIKE DOMAIN-CONTAINING PROTEIN"/>
    <property type="match status" value="1"/>
</dbReference>
<dbReference type="EMBL" id="BAABKI010000026">
    <property type="protein sequence ID" value="GAA5177601.1"/>
    <property type="molecule type" value="Genomic_DNA"/>
</dbReference>
<sequence>MEIKKTALLLIDLQKEEGTSDVVGLEDIIKGTKALEKTCRELGIPVIYTRHINRSDGIGLANNEPVKEAGNPIYYNSHTKAVEILDELSPAKNDIVIDKYRYSGFFGSNLDAVLQELGVEHLMVGGVLTDVCVLSTVLDAYSRDYQVNIVNDICGATTEGAHMAAILIMANWIYDIRVWESIQLKNMLLGKEHYVWESHVPDELSFTPESMRDAFDKIQQAIGR</sequence>
<keyword evidence="4" id="KW-1185">Reference proteome</keyword>
<evidence type="ECO:0000313" key="4">
    <source>
        <dbReference type="Proteomes" id="UP001500074"/>
    </source>
</evidence>
<evidence type="ECO:0000256" key="1">
    <source>
        <dbReference type="ARBA" id="ARBA00022801"/>
    </source>
</evidence>
<proteinExistence type="predicted"/>
<dbReference type="PANTHER" id="PTHR43540">
    <property type="entry name" value="PEROXYUREIDOACRYLATE/UREIDOACRYLATE AMIDOHYDROLASE-RELATED"/>
    <property type="match status" value="1"/>
</dbReference>
<name>A0ABP9RI30_9GAMM</name>